<gene>
    <name evidence="1" type="ORF">ALP78_101145</name>
</gene>
<evidence type="ECO:0000313" key="2">
    <source>
        <dbReference type="Proteomes" id="UP000268004"/>
    </source>
</evidence>
<proteinExistence type="predicted"/>
<dbReference type="EMBL" id="RBSD01000173">
    <property type="protein sequence ID" value="RMR82038.1"/>
    <property type="molecule type" value="Genomic_DNA"/>
</dbReference>
<evidence type="ECO:0000313" key="1">
    <source>
        <dbReference type="EMBL" id="RMR82038.1"/>
    </source>
</evidence>
<name>A0A3M4XZU4_9PSED</name>
<protein>
    <submittedName>
        <fullName evidence="1">Uncharacterized protein</fullName>
    </submittedName>
</protein>
<accession>A0A3M4XZU4</accession>
<reference evidence="1 2" key="1">
    <citation type="submission" date="2018-08" db="EMBL/GenBank/DDBJ databases">
        <title>Recombination of ecologically and evolutionarily significant loci maintains genetic cohesion in the Pseudomonas syringae species complex.</title>
        <authorList>
            <person name="Dillon M."/>
            <person name="Thakur S."/>
            <person name="Almeida R.N.D."/>
            <person name="Weir B.S."/>
            <person name="Guttman D.S."/>
        </authorList>
    </citation>
    <scope>NUCLEOTIDE SEQUENCE [LARGE SCALE GENOMIC DNA]</scope>
    <source>
        <strain evidence="1 2">ICMP 4996</strain>
    </source>
</reference>
<dbReference type="Proteomes" id="UP000268004">
    <property type="component" value="Unassembled WGS sequence"/>
</dbReference>
<sequence length="200" mass="21977">MLSGNAQGSWQLFRVGPVYNHVQKGCTMNTKYARTRSSMPTASDLTTAVEAFIARGGVIAVIPEGETAELAAPSSPRTKRAAEQRLEVAGKVQQLRYLAGKGAGFTALQYSLRMNKRDVRRLATEHGVTINLSQPLIVPRREALDDVTDIDDVVAGHAMHYSALGYTASEIARILDLSLRQVLSIGKAYRFEFRPRQESD</sequence>
<comment type="caution">
    <text evidence="1">The sequence shown here is derived from an EMBL/GenBank/DDBJ whole genome shotgun (WGS) entry which is preliminary data.</text>
</comment>
<dbReference type="AlphaFoldDB" id="A0A3M4XZU4"/>
<organism evidence="1 2">
    <name type="scientific">Pseudomonas coronafaciens pv. striafaciens</name>
    <dbReference type="NCBI Taxonomy" id="235276"/>
    <lineage>
        <taxon>Bacteria</taxon>
        <taxon>Pseudomonadati</taxon>
        <taxon>Pseudomonadota</taxon>
        <taxon>Gammaproteobacteria</taxon>
        <taxon>Pseudomonadales</taxon>
        <taxon>Pseudomonadaceae</taxon>
        <taxon>Pseudomonas</taxon>
        <taxon>Pseudomonas coronafaciens</taxon>
    </lineage>
</organism>